<keyword evidence="4" id="KW-1185">Reference proteome</keyword>
<feature type="transmembrane region" description="Helical" evidence="2">
    <location>
        <begin position="190"/>
        <end position="212"/>
    </location>
</feature>
<dbReference type="AlphaFoldDB" id="A0AB34J8B7"/>
<evidence type="ECO:0000313" key="4">
    <source>
        <dbReference type="Proteomes" id="UP001515480"/>
    </source>
</evidence>
<feature type="region of interest" description="Disordered" evidence="1">
    <location>
        <begin position="1"/>
        <end position="23"/>
    </location>
</feature>
<feature type="transmembrane region" description="Helical" evidence="2">
    <location>
        <begin position="789"/>
        <end position="807"/>
    </location>
</feature>
<reference evidence="3 4" key="1">
    <citation type="journal article" date="2024" name="Science">
        <title>Giant polyketide synthase enzymes in the biosynthesis of giant marine polyether toxins.</title>
        <authorList>
            <person name="Fallon T.R."/>
            <person name="Shende V.V."/>
            <person name="Wierzbicki I.H."/>
            <person name="Pendleton A.L."/>
            <person name="Watervoot N.F."/>
            <person name="Auber R.P."/>
            <person name="Gonzalez D.J."/>
            <person name="Wisecaver J.H."/>
            <person name="Moore B.S."/>
        </authorList>
    </citation>
    <scope>NUCLEOTIDE SEQUENCE [LARGE SCALE GENOMIC DNA]</scope>
    <source>
        <strain evidence="3 4">12B1</strain>
    </source>
</reference>
<comment type="caution">
    <text evidence="3">The sequence shown here is derived from an EMBL/GenBank/DDBJ whole genome shotgun (WGS) entry which is preliminary data.</text>
</comment>
<feature type="transmembrane region" description="Helical" evidence="2">
    <location>
        <begin position="366"/>
        <end position="385"/>
    </location>
</feature>
<name>A0AB34J8B7_PRYPA</name>
<dbReference type="Proteomes" id="UP001515480">
    <property type="component" value="Unassembled WGS sequence"/>
</dbReference>
<dbReference type="EMBL" id="JBGBPQ010000011">
    <property type="protein sequence ID" value="KAL1515752.1"/>
    <property type="molecule type" value="Genomic_DNA"/>
</dbReference>
<keyword evidence="2" id="KW-0472">Membrane</keyword>
<organism evidence="3 4">
    <name type="scientific">Prymnesium parvum</name>
    <name type="common">Toxic golden alga</name>
    <dbReference type="NCBI Taxonomy" id="97485"/>
    <lineage>
        <taxon>Eukaryota</taxon>
        <taxon>Haptista</taxon>
        <taxon>Haptophyta</taxon>
        <taxon>Prymnesiophyceae</taxon>
        <taxon>Prymnesiales</taxon>
        <taxon>Prymnesiaceae</taxon>
        <taxon>Prymnesium</taxon>
    </lineage>
</organism>
<feature type="compositionally biased region" description="Pro residues" evidence="1">
    <location>
        <begin position="8"/>
        <end position="17"/>
    </location>
</feature>
<feature type="transmembrane region" description="Helical" evidence="2">
    <location>
        <begin position="734"/>
        <end position="757"/>
    </location>
</feature>
<evidence type="ECO:0000256" key="2">
    <source>
        <dbReference type="SAM" id="Phobius"/>
    </source>
</evidence>
<feature type="transmembrane region" description="Helical" evidence="2">
    <location>
        <begin position="128"/>
        <end position="146"/>
    </location>
</feature>
<feature type="transmembrane region" description="Helical" evidence="2">
    <location>
        <begin position="253"/>
        <end position="278"/>
    </location>
</feature>
<feature type="transmembrane region" description="Helical" evidence="2">
    <location>
        <begin position="457"/>
        <end position="480"/>
    </location>
</feature>
<proteinExistence type="predicted"/>
<gene>
    <name evidence="3" type="ORF">AB1Y20_002368</name>
</gene>
<feature type="transmembrane region" description="Helical" evidence="2">
    <location>
        <begin position="631"/>
        <end position="653"/>
    </location>
</feature>
<keyword evidence="2" id="KW-1133">Transmembrane helix</keyword>
<evidence type="ECO:0000256" key="1">
    <source>
        <dbReference type="SAM" id="MobiDB-lite"/>
    </source>
</evidence>
<feature type="transmembrane region" description="Helical" evidence="2">
    <location>
        <begin position="84"/>
        <end position="107"/>
    </location>
</feature>
<feature type="transmembrane region" description="Helical" evidence="2">
    <location>
        <begin position="536"/>
        <end position="556"/>
    </location>
</feature>
<feature type="transmembrane region" description="Helical" evidence="2">
    <location>
        <begin position="290"/>
        <end position="312"/>
    </location>
</feature>
<feature type="transmembrane region" description="Helical" evidence="2">
    <location>
        <begin position="152"/>
        <end position="169"/>
    </location>
</feature>
<protein>
    <recommendedName>
        <fullName evidence="5">H(+)-exporting diphosphatase</fullName>
    </recommendedName>
</protein>
<feature type="transmembrane region" description="Helical" evidence="2">
    <location>
        <begin position="492"/>
        <end position="516"/>
    </location>
</feature>
<keyword evidence="2" id="KW-0812">Transmembrane</keyword>
<sequence>MSAAPAPNGSPPPSPDKPLPRAKKMNTGRALKELIIRRKPLKRVCREQPVHVVIMLLTLLGAVLTYLFFYSAMLVGSAGLFLTYAPWSTVVVALAAGMLLLAGLLIFDADGWHKRPCLGYSLGRVLQFLGVGIVAGLILLGALLSAESYPAYPLAVFVFFFPVLSMLLKHALFDNRYNSQDDQAEMNERAFALISLTYKIICVASIAAWIVWMNETGMWTFDAHTRERLHSTNQCNLTSADVADGVITCTAAFLLWVSPVILSAASLIFALFFSLIAVRARFDSGVANPVLHVVEFMLMICAFGVWCAASIAGAGMQLAHSVMAICGAGFFGLALVLLISLQSAGGEGQMALVTRKLHRIVMGSEWARALLVYCCTPLFFLYLAFSCVNQCARKLGAAFGRDNCLCKPPHGERGALEASGASGRLRVARAVLNARGAAVVELIYASERKTQVLVKTLWLALLAWGTLFGSTLTFIGLAWLISVLKTLNLGVVVLLFLLIGIVMFLIPIVPGLAVYLCGGILVVDVARSRLGDEDGSGFYLAIALTSGLCYFMKLLAHVLQQKLFGEALGSYVSIRSAVQINSELMRAIKYIVMQPGLTLSKVCILCGGPDWPTSVICGILRRSDPTSINTLQLLVGLTPMIFLIAPVVAAAAFQLRTADPGPYDSVATISLVSSTALQFAAFIGMTHYVSNVVAHKGDILKSYQTDEPVEAYEKAREARDAEMTRLTQLGRLPVFVRFALIGSTALLTVSSYGLMFFSSYCFEDFSLANDRIEDMCLYSGCDKVFAKPLGLIALAALCVGLLGWQVFNCWTSCCLRPSPPPRPPKQTLDEERL</sequence>
<feature type="transmembrane region" description="Helical" evidence="2">
    <location>
        <begin position="52"/>
        <end position="72"/>
    </location>
</feature>
<feature type="transmembrane region" description="Helical" evidence="2">
    <location>
        <begin position="665"/>
        <end position="689"/>
    </location>
</feature>
<accession>A0AB34J8B7</accession>
<evidence type="ECO:0000313" key="3">
    <source>
        <dbReference type="EMBL" id="KAL1515752.1"/>
    </source>
</evidence>
<evidence type="ECO:0008006" key="5">
    <source>
        <dbReference type="Google" id="ProtNLM"/>
    </source>
</evidence>
<feature type="transmembrane region" description="Helical" evidence="2">
    <location>
        <begin position="318"/>
        <end position="345"/>
    </location>
</feature>